<dbReference type="RefSeq" id="WP_214787621.1">
    <property type="nucleotide sequence ID" value="NZ_JANIEL010000067.1"/>
</dbReference>
<evidence type="ECO:0000313" key="2">
    <source>
        <dbReference type="EMBL" id="MFC7389610.1"/>
    </source>
</evidence>
<sequence length="119" mass="13437">MNMTSTRFFTGLCLTILMLTGCMHPSTSSSTYSDDEADAIKSAVLFLEQMDWLPGNEDSKQATIQSIKVDDRYELLDSQFKETHAWLITFPTDSQRTIEIPHVLVDPESNEVIGYLPSE</sequence>
<evidence type="ECO:0000313" key="3">
    <source>
        <dbReference type="Proteomes" id="UP001596439"/>
    </source>
</evidence>
<feature type="signal peptide" evidence="1">
    <location>
        <begin position="1"/>
        <end position="25"/>
    </location>
</feature>
<dbReference type="Proteomes" id="UP001596439">
    <property type="component" value="Unassembled WGS sequence"/>
</dbReference>
<accession>A0ABW2PPN3</accession>
<protein>
    <recommendedName>
        <fullName evidence="4">Lipoprotein</fullName>
    </recommendedName>
</protein>
<organism evidence="2 3">
    <name type="scientific">Exiguobacterium aestuarii</name>
    <dbReference type="NCBI Taxonomy" id="273527"/>
    <lineage>
        <taxon>Bacteria</taxon>
        <taxon>Bacillati</taxon>
        <taxon>Bacillota</taxon>
        <taxon>Bacilli</taxon>
        <taxon>Bacillales</taxon>
        <taxon>Bacillales Family XII. Incertae Sedis</taxon>
        <taxon>Exiguobacterium</taxon>
    </lineage>
</organism>
<evidence type="ECO:0008006" key="4">
    <source>
        <dbReference type="Google" id="ProtNLM"/>
    </source>
</evidence>
<dbReference type="PROSITE" id="PS51257">
    <property type="entry name" value="PROKAR_LIPOPROTEIN"/>
    <property type="match status" value="1"/>
</dbReference>
<reference evidence="3" key="1">
    <citation type="journal article" date="2019" name="Int. J. Syst. Evol. Microbiol.">
        <title>The Global Catalogue of Microorganisms (GCM) 10K type strain sequencing project: providing services to taxonomists for standard genome sequencing and annotation.</title>
        <authorList>
            <consortium name="The Broad Institute Genomics Platform"/>
            <consortium name="The Broad Institute Genome Sequencing Center for Infectious Disease"/>
            <person name="Wu L."/>
            <person name="Ma J."/>
        </authorList>
    </citation>
    <scope>NUCLEOTIDE SEQUENCE [LARGE SCALE GENOMIC DNA]</scope>
    <source>
        <strain evidence="3">CCUG 55590</strain>
    </source>
</reference>
<proteinExistence type="predicted"/>
<name>A0ABW2PPN3_9BACL</name>
<keyword evidence="3" id="KW-1185">Reference proteome</keyword>
<comment type="caution">
    <text evidence="2">The sequence shown here is derived from an EMBL/GenBank/DDBJ whole genome shotgun (WGS) entry which is preliminary data.</text>
</comment>
<gene>
    <name evidence="2" type="ORF">ACFQO8_05590</name>
</gene>
<evidence type="ECO:0000256" key="1">
    <source>
        <dbReference type="SAM" id="SignalP"/>
    </source>
</evidence>
<dbReference type="EMBL" id="JBHTCE010000001">
    <property type="protein sequence ID" value="MFC7389610.1"/>
    <property type="molecule type" value="Genomic_DNA"/>
</dbReference>
<keyword evidence="1" id="KW-0732">Signal</keyword>
<feature type="chain" id="PRO_5045575301" description="Lipoprotein" evidence="1">
    <location>
        <begin position="26"/>
        <end position="119"/>
    </location>
</feature>